<feature type="compositionally biased region" description="Polar residues" evidence="1">
    <location>
        <begin position="272"/>
        <end position="285"/>
    </location>
</feature>
<keyword evidence="2" id="KW-1133">Transmembrane helix</keyword>
<dbReference type="InterPro" id="IPR051009">
    <property type="entry name" value="PRM"/>
</dbReference>
<keyword evidence="2" id="KW-0812">Transmembrane</keyword>
<feature type="transmembrane region" description="Helical" evidence="2">
    <location>
        <begin position="134"/>
        <end position="160"/>
    </location>
</feature>
<organism evidence="4 5">
    <name type="scientific">Ophiocordyceps polyrhachis-furcata BCC 54312</name>
    <dbReference type="NCBI Taxonomy" id="1330021"/>
    <lineage>
        <taxon>Eukaryota</taxon>
        <taxon>Fungi</taxon>
        <taxon>Dikarya</taxon>
        <taxon>Ascomycota</taxon>
        <taxon>Pezizomycotina</taxon>
        <taxon>Sordariomycetes</taxon>
        <taxon>Hypocreomycetidae</taxon>
        <taxon>Hypocreales</taxon>
        <taxon>Ophiocordycipitaceae</taxon>
        <taxon>Ophiocordyceps</taxon>
    </lineage>
</organism>
<dbReference type="AlphaFoldDB" id="A0A367L134"/>
<dbReference type="STRING" id="1330021.A0A367L134"/>
<proteinExistence type="predicted"/>
<name>A0A367L134_9HYPO</name>
<dbReference type="GO" id="GO:0000324">
    <property type="term" value="C:fungal-type vacuole"/>
    <property type="evidence" value="ECO:0007669"/>
    <property type="project" value="TreeGrafter"/>
</dbReference>
<dbReference type="OrthoDB" id="4065319at2759"/>
<keyword evidence="2" id="KW-0472">Membrane</keyword>
<keyword evidence="3" id="KW-0732">Signal</keyword>
<evidence type="ECO:0000256" key="2">
    <source>
        <dbReference type="SAM" id="Phobius"/>
    </source>
</evidence>
<comment type="caution">
    <text evidence="4">The sequence shown here is derived from an EMBL/GenBank/DDBJ whole genome shotgun (WGS) entry which is preliminary data.</text>
</comment>
<evidence type="ECO:0000313" key="4">
    <source>
        <dbReference type="EMBL" id="RCI08126.1"/>
    </source>
</evidence>
<accession>A0A367L134</accession>
<feature type="region of interest" description="Disordered" evidence="1">
    <location>
        <begin position="333"/>
        <end position="354"/>
    </location>
</feature>
<dbReference type="PANTHER" id="PTHR36089:SF1">
    <property type="entry name" value="CHITIN SYNTHASE 3 COMPLEX PROTEIN CSI2-RELATED"/>
    <property type="match status" value="1"/>
</dbReference>
<dbReference type="EMBL" id="LKCN02000021">
    <property type="protein sequence ID" value="RCI08126.1"/>
    <property type="molecule type" value="Genomic_DNA"/>
</dbReference>
<feature type="signal peptide" evidence="3">
    <location>
        <begin position="1"/>
        <end position="30"/>
    </location>
</feature>
<keyword evidence="5" id="KW-1185">Reference proteome</keyword>
<feature type="chain" id="PRO_5016579613" evidence="3">
    <location>
        <begin position="31"/>
        <end position="354"/>
    </location>
</feature>
<dbReference type="PANTHER" id="PTHR36089">
    <property type="entry name" value="CHITIN SYNTHASE 3 COMPLEX PROTEIN CSI2-RELATED"/>
    <property type="match status" value="1"/>
</dbReference>
<feature type="region of interest" description="Disordered" evidence="1">
    <location>
        <begin position="30"/>
        <end position="124"/>
    </location>
</feature>
<gene>
    <name evidence="4" type="ORF">L249_6297</name>
</gene>
<sequence length="354" mass="36857">MPRLLLPPDSQSLLLSTLVLFAPIPRPAMAQRAAISSPGRGDAEAPSPSSSSDESTPTPSSSSSSSDEATTTASSQRSTANPTITRGPSATTGHELTGFPTLTRSAIPTYPPPSVPPTHDAPFMHHSTLPDGTVFIAVGAILGAFGVAILLYRAIVSLLLHRSVKRAAMAQHLSKSKTSFPAPPAPFYKYTDQESSMSLAAGRGVRRTNRGPIPSATPSHSNLFFSPTAVNNASASRASTLLPSGFYGAGASPGLHANSISLHNLRPDSRGHYTNGSRQTLTGTPPDSPQYHPRRDGNITSASSLHINTGSSSARRAPSAYLEDLLADDAVSLAPQPVPPSELPANSLHPDGRT</sequence>
<evidence type="ECO:0000313" key="5">
    <source>
        <dbReference type="Proteomes" id="UP000253664"/>
    </source>
</evidence>
<dbReference type="Proteomes" id="UP000253664">
    <property type="component" value="Unassembled WGS sequence"/>
</dbReference>
<protein>
    <submittedName>
        <fullName evidence="4">Uncharacterized protein</fullName>
    </submittedName>
</protein>
<feature type="compositionally biased region" description="Low complexity" evidence="1">
    <location>
        <begin position="44"/>
        <end position="80"/>
    </location>
</feature>
<evidence type="ECO:0000256" key="3">
    <source>
        <dbReference type="SAM" id="SignalP"/>
    </source>
</evidence>
<reference evidence="4 5" key="1">
    <citation type="journal article" date="2015" name="BMC Genomics">
        <title>Insights from the genome of Ophiocordyceps polyrhachis-furcata to pathogenicity and host specificity in insect fungi.</title>
        <authorList>
            <person name="Wichadakul D."/>
            <person name="Kobmoo N."/>
            <person name="Ingsriswang S."/>
            <person name="Tangphatsornruang S."/>
            <person name="Chantasingh D."/>
            <person name="Luangsa-ard J.J."/>
            <person name="Eurwilaichitr L."/>
        </authorList>
    </citation>
    <scope>NUCLEOTIDE SEQUENCE [LARGE SCALE GENOMIC DNA]</scope>
    <source>
        <strain evidence="4 5">BCC 54312</strain>
    </source>
</reference>
<feature type="region of interest" description="Disordered" evidence="1">
    <location>
        <begin position="260"/>
        <end position="316"/>
    </location>
</feature>
<feature type="compositionally biased region" description="Polar residues" evidence="1">
    <location>
        <begin position="298"/>
        <end position="314"/>
    </location>
</feature>
<feature type="compositionally biased region" description="Polar residues" evidence="1">
    <location>
        <begin position="81"/>
        <end position="106"/>
    </location>
</feature>
<evidence type="ECO:0000256" key="1">
    <source>
        <dbReference type="SAM" id="MobiDB-lite"/>
    </source>
</evidence>